<dbReference type="Proteomes" id="UP001267426">
    <property type="component" value="Unassembled WGS sequence"/>
</dbReference>
<feature type="region of interest" description="Disordered" evidence="3">
    <location>
        <begin position="114"/>
        <end position="139"/>
    </location>
</feature>
<sequence length="139" mass="15468">MSIRTDRVGRMIQREVADLLQQDFGEATHSLVTVTGVRMTDDLGIAYVDVSVMGGTPQERQAGFERLEGQTTEVRHALAQRIRHDVRRVPEVKFFLDQGPQQVARMDELFAQIAAERDDRPAPEGEDGDEGGAVGRGDY</sequence>
<dbReference type="EMBL" id="JAVRHT010000050">
    <property type="protein sequence ID" value="MDT0633082.1"/>
    <property type="molecule type" value="Genomic_DNA"/>
</dbReference>
<dbReference type="InterPro" id="IPR015946">
    <property type="entry name" value="KH_dom-like_a/b"/>
</dbReference>
<comment type="subcellular location">
    <subcellularLocation>
        <location evidence="2">Cytoplasm</location>
    </subcellularLocation>
</comment>
<reference evidence="4 5" key="1">
    <citation type="submission" date="2023-09" db="EMBL/GenBank/DDBJ databases">
        <authorList>
            <person name="Rey-Velasco X."/>
        </authorList>
    </citation>
    <scope>NUCLEOTIDE SEQUENCE [LARGE SCALE GENOMIC DNA]</scope>
    <source>
        <strain evidence="4 5">F394</strain>
    </source>
</reference>
<dbReference type="InterPro" id="IPR023799">
    <property type="entry name" value="RbfA_dom_sf"/>
</dbReference>
<dbReference type="RefSeq" id="WP_311665621.1">
    <property type="nucleotide sequence ID" value="NZ_JAVRHT010000050.1"/>
</dbReference>
<keyword evidence="1 2" id="KW-0690">Ribosome biogenesis</keyword>
<comment type="function">
    <text evidence="2">One of several proteins that assist in the late maturation steps of the functional core of the 30S ribosomal subunit. Associates with free 30S ribosomal subunits (but not with 30S subunits that are part of 70S ribosomes or polysomes). Required for efficient processing of 16S rRNA. May interact with the 5'-terminal helix region of 16S rRNA.</text>
</comment>
<dbReference type="InterPro" id="IPR000238">
    <property type="entry name" value="RbfA"/>
</dbReference>
<comment type="caution">
    <text evidence="4">The sequence shown here is derived from an EMBL/GenBank/DDBJ whole genome shotgun (WGS) entry which is preliminary data.</text>
</comment>
<keyword evidence="5" id="KW-1185">Reference proteome</keyword>
<proteinExistence type="inferred from homology"/>
<dbReference type="Gene3D" id="3.30.300.20">
    <property type="match status" value="1"/>
</dbReference>
<evidence type="ECO:0000256" key="2">
    <source>
        <dbReference type="HAMAP-Rule" id="MF_00003"/>
    </source>
</evidence>
<comment type="similarity">
    <text evidence="2">Belongs to the RbfA family.</text>
</comment>
<protein>
    <recommendedName>
        <fullName evidence="2">Ribosome-binding factor A</fullName>
    </recommendedName>
</protein>
<dbReference type="NCBIfam" id="TIGR00082">
    <property type="entry name" value="rbfA"/>
    <property type="match status" value="1"/>
</dbReference>
<gene>
    <name evidence="2 4" type="primary">rbfA</name>
    <name evidence="4" type="ORF">RM540_15105</name>
</gene>
<comment type="subunit">
    <text evidence="2">Monomer. Binds 30S ribosomal subunits, but not 50S ribosomal subunits or 70S ribosomes.</text>
</comment>
<dbReference type="Pfam" id="PF02033">
    <property type="entry name" value="RBFA"/>
    <property type="match status" value="1"/>
</dbReference>
<accession>A0ABU3BUX9</accession>
<name>A0ABU3BUX9_9BACT</name>
<dbReference type="HAMAP" id="MF_00003">
    <property type="entry name" value="RbfA"/>
    <property type="match status" value="1"/>
</dbReference>
<organism evidence="4 5">
    <name type="scientific">Rubrivirga litoralis</name>
    <dbReference type="NCBI Taxonomy" id="3075598"/>
    <lineage>
        <taxon>Bacteria</taxon>
        <taxon>Pseudomonadati</taxon>
        <taxon>Rhodothermota</taxon>
        <taxon>Rhodothermia</taxon>
        <taxon>Rhodothermales</taxon>
        <taxon>Rubricoccaceae</taxon>
        <taxon>Rubrivirga</taxon>
    </lineage>
</organism>
<dbReference type="PANTHER" id="PTHR33515">
    <property type="entry name" value="RIBOSOME-BINDING FACTOR A, CHLOROPLASTIC-RELATED"/>
    <property type="match status" value="1"/>
</dbReference>
<keyword evidence="2" id="KW-0963">Cytoplasm</keyword>
<evidence type="ECO:0000256" key="1">
    <source>
        <dbReference type="ARBA" id="ARBA00022517"/>
    </source>
</evidence>
<dbReference type="SUPFAM" id="SSF89919">
    <property type="entry name" value="Ribosome-binding factor A, RbfA"/>
    <property type="match status" value="1"/>
</dbReference>
<evidence type="ECO:0000313" key="5">
    <source>
        <dbReference type="Proteomes" id="UP001267426"/>
    </source>
</evidence>
<evidence type="ECO:0000313" key="4">
    <source>
        <dbReference type="EMBL" id="MDT0633082.1"/>
    </source>
</evidence>
<evidence type="ECO:0000256" key="3">
    <source>
        <dbReference type="SAM" id="MobiDB-lite"/>
    </source>
</evidence>
<dbReference type="PANTHER" id="PTHR33515:SF1">
    <property type="entry name" value="RIBOSOME-BINDING FACTOR A, CHLOROPLASTIC-RELATED"/>
    <property type="match status" value="1"/>
</dbReference>